<dbReference type="Proteomes" id="UP000224460">
    <property type="component" value="Unassembled WGS sequence"/>
</dbReference>
<dbReference type="EMBL" id="PEDL01000002">
    <property type="protein sequence ID" value="PHV71553.1"/>
    <property type="molecule type" value="Genomic_DNA"/>
</dbReference>
<proteinExistence type="predicted"/>
<accession>A0AC61DET1</accession>
<evidence type="ECO:0000313" key="2">
    <source>
        <dbReference type="Proteomes" id="UP000224460"/>
    </source>
</evidence>
<evidence type="ECO:0000313" key="1">
    <source>
        <dbReference type="EMBL" id="PHV71553.1"/>
    </source>
</evidence>
<keyword evidence="2" id="KW-1185">Reference proteome</keyword>
<comment type="caution">
    <text evidence="1">The sequence shown here is derived from an EMBL/GenBank/DDBJ whole genome shotgun (WGS) entry which is preliminary data.</text>
</comment>
<name>A0AC61DET1_9FIRM</name>
<protein>
    <submittedName>
        <fullName evidence="1">ABC transporter permease</fullName>
    </submittedName>
</protein>
<gene>
    <name evidence="1" type="ORF">CS063_03005</name>
</gene>
<reference evidence="1" key="1">
    <citation type="submission" date="2017-10" db="EMBL/GenBank/DDBJ databases">
        <title>Genome sequence of cellulolytic Lachnospiraceae bacterium XHS1971 isolated from hotspring sediment.</title>
        <authorList>
            <person name="Vasudevan G."/>
            <person name="Joshi A.J."/>
            <person name="Hivarkar S."/>
            <person name="Lanjekar V.B."/>
            <person name="Dhakephalkar P.K."/>
            <person name="Dagar S."/>
        </authorList>
    </citation>
    <scope>NUCLEOTIDE SEQUENCE</scope>
    <source>
        <strain evidence="1">XHS1971</strain>
    </source>
</reference>
<sequence>MNKKSLAIPYLIWSALFIIVPLLLIVYFSFFQEGQFSFQSYQKFLEPYYIKALWRSVQLAFFSTVICLIVAYPLAMLLSGKEMSNKQVVLLLVILPMWMNSLLRTYAWASLLENTGVINSLLQGIGLPTIKFLYGDKAVIFGMVYNFFPFMVLPIYNALCKIDPHLVEASYDLGANKVTTFRKVILPLSMPGVVTGIVMVFMPALTTFLITRLLGGGKVMLIGNIIEEQFTRTRDLSFGSAISMILMVLVLLALTFLGKKDSLDGKGGGLF</sequence>
<organism evidence="1 2">
    <name type="scientific">Sporanaerobium hydrogeniformans</name>
    <dbReference type="NCBI Taxonomy" id="3072179"/>
    <lineage>
        <taxon>Bacteria</taxon>
        <taxon>Bacillati</taxon>
        <taxon>Bacillota</taxon>
        <taxon>Clostridia</taxon>
        <taxon>Lachnospirales</taxon>
        <taxon>Lachnospiraceae</taxon>
        <taxon>Sporanaerobium</taxon>
    </lineage>
</organism>